<dbReference type="Proteomes" id="UP000030762">
    <property type="component" value="Unassembled WGS sequence"/>
</dbReference>
<dbReference type="Pfam" id="PF13637">
    <property type="entry name" value="Ank_4"/>
    <property type="match status" value="1"/>
</dbReference>
<dbReference type="OrthoDB" id="10249694at2759"/>
<name>T0RDY1_SAPDV</name>
<dbReference type="Pfam" id="PF12796">
    <property type="entry name" value="Ank_2"/>
    <property type="match status" value="4"/>
</dbReference>
<feature type="repeat" description="ANK" evidence="3">
    <location>
        <begin position="37"/>
        <end position="69"/>
    </location>
</feature>
<feature type="repeat" description="ANK" evidence="3">
    <location>
        <begin position="136"/>
        <end position="168"/>
    </location>
</feature>
<accession>T0RDY1</accession>
<feature type="repeat" description="ANK" evidence="3">
    <location>
        <begin position="169"/>
        <end position="201"/>
    </location>
</feature>
<dbReference type="InterPro" id="IPR050889">
    <property type="entry name" value="Dendritic_Spine_Reg/Scaffold"/>
</dbReference>
<evidence type="ECO:0000256" key="2">
    <source>
        <dbReference type="ARBA" id="ARBA00023043"/>
    </source>
</evidence>
<dbReference type="PANTHER" id="PTHR24166:SF48">
    <property type="entry name" value="PROTEIN VAPYRIN"/>
    <property type="match status" value="1"/>
</dbReference>
<dbReference type="EMBL" id="JH767175">
    <property type="protein sequence ID" value="EQC30458.1"/>
    <property type="molecule type" value="Genomic_DNA"/>
</dbReference>
<feature type="repeat" description="ANK" evidence="3">
    <location>
        <begin position="103"/>
        <end position="135"/>
    </location>
</feature>
<keyword evidence="1" id="KW-0677">Repeat</keyword>
<dbReference type="PANTHER" id="PTHR24166">
    <property type="entry name" value="ROLLING PEBBLES, ISOFORM B"/>
    <property type="match status" value="1"/>
</dbReference>
<evidence type="ECO:0000256" key="1">
    <source>
        <dbReference type="ARBA" id="ARBA00022737"/>
    </source>
</evidence>
<dbReference type="Pfam" id="PF13606">
    <property type="entry name" value="Ank_3"/>
    <property type="match status" value="1"/>
</dbReference>
<dbReference type="OMA" id="ACQYQSF"/>
<keyword evidence="2 3" id="KW-0040">ANK repeat</keyword>
<feature type="repeat" description="ANK" evidence="3">
    <location>
        <begin position="70"/>
        <end position="102"/>
    </location>
</feature>
<dbReference type="GeneID" id="19952505"/>
<dbReference type="SUPFAM" id="SSF48403">
    <property type="entry name" value="Ankyrin repeat"/>
    <property type="match status" value="3"/>
</dbReference>
<organism evidence="4 5">
    <name type="scientific">Saprolegnia diclina (strain VS20)</name>
    <dbReference type="NCBI Taxonomy" id="1156394"/>
    <lineage>
        <taxon>Eukaryota</taxon>
        <taxon>Sar</taxon>
        <taxon>Stramenopiles</taxon>
        <taxon>Oomycota</taxon>
        <taxon>Saprolegniomycetes</taxon>
        <taxon>Saprolegniales</taxon>
        <taxon>Saprolegniaceae</taxon>
        <taxon>Saprolegnia</taxon>
    </lineage>
</organism>
<evidence type="ECO:0000256" key="3">
    <source>
        <dbReference type="PROSITE-ProRule" id="PRU00023"/>
    </source>
</evidence>
<dbReference type="eggNOG" id="KOG4177">
    <property type="taxonomic scope" value="Eukaryota"/>
</dbReference>
<dbReference type="Gene3D" id="1.25.40.20">
    <property type="entry name" value="Ankyrin repeat-containing domain"/>
    <property type="match status" value="5"/>
</dbReference>
<dbReference type="PRINTS" id="PR01415">
    <property type="entry name" value="ANKYRIN"/>
</dbReference>
<reference evidence="4 5" key="1">
    <citation type="submission" date="2012-04" db="EMBL/GenBank/DDBJ databases">
        <title>The Genome Sequence of Saprolegnia declina VS20.</title>
        <authorList>
            <consortium name="The Broad Institute Genome Sequencing Platform"/>
            <person name="Russ C."/>
            <person name="Nusbaum C."/>
            <person name="Tyler B."/>
            <person name="van West P."/>
            <person name="Dieguez-Uribeondo J."/>
            <person name="de Bruijn I."/>
            <person name="Tripathy S."/>
            <person name="Jiang R."/>
            <person name="Young S.K."/>
            <person name="Zeng Q."/>
            <person name="Gargeya S."/>
            <person name="Fitzgerald M."/>
            <person name="Haas B."/>
            <person name="Abouelleil A."/>
            <person name="Alvarado L."/>
            <person name="Arachchi H.M."/>
            <person name="Berlin A."/>
            <person name="Chapman S.B."/>
            <person name="Goldberg J."/>
            <person name="Griggs A."/>
            <person name="Gujja S."/>
            <person name="Hansen M."/>
            <person name="Howarth C."/>
            <person name="Imamovic A."/>
            <person name="Larimer J."/>
            <person name="McCowen C."/>
            <person name="Montmayeur A."/>
            <person name="Murphy C."/>
            <person name="Neiman D."/>
            <person name="Pearson M."/>
            <person name="Priest M."/>
            <person name="Roberts A."/>
            <person name="Saif S."/>
            <person name="Shea T."/>
            <person name="Sisk P."/>
            <person name="Sykes S."/>
            <person name="Wortman J."/>
            <person name="Nusbaum C."/>
            <person name="Birren B."/>
        </authorList>
    </citation>
    <scope>NUCLEOTIDE SEQUENCE [LARGE SCALE GENOMIC DNA]</scope>
    <source>
        <strain evidence="4 5">VS20</strain>
    </source>
</reference>
<proteinExistence type="predicted"/>
<dbReference type="RefSeq" id="XP_008616051.1">
    <property type="nucleotide sequence ID" value="XM_008617829.1"/>
</dbReference>
<feature type="repeat" description="ANK" evidence="3">
    <location>
        <begin position="461"/>
        <end position="493"/>
    </location>
</feature>
<dbReference type="STRING" id="1156394.T0RDY1"/>
<dbReference type="PROSITE" id="PS50297">
    <property type="entry name" value="ANK_REP_REGION"/>
    <property type="match status" value="10"/>
</dbReference>
<feature type="repeat" description="ANK" evidence="3">
    <location>
        <begin position="527"/>
        <end position="559"/>
    </location>
</feature>
<gene>
    <name evidence="4" type="ORF">SDRG_11778</name>
</gene>
<evidence type="ECO:0000313" key="5">
    <source>
        <dbReference type="Proteomes" id="UP000030762"/>
    </source>
</evidence>
<dbReference type="AlphaFoldDB" id="T0RDY1"/>
<sequence length="738" mass="78139">MSTRNEEALLEAAERGALADVIACLNKGANVNCAKKIGLTPLHQSIDSGLLDVVCHLLDNGANLEARDSAGWTPLFKASSWGRGHIVRILLEKGANVQACDATGSTPLHKAAISGRLDVARLLSEHGANVEARDLSGATPLFRAAENDRPALVRFLLEHGANVDAYDEIGSSPLHKAAFRGYMDVVRLLLDKGALVDARDSIGSTPLHQAALKGQMDVVRLLLEHGAALDALDSSANTLLHYAAQGNQRSIASLLLEKGANIDARNNPASSKDDVASLLRSHPRVLNQLFNAMHSQRFDEATRVLTSNLVYANVRNCFETLLLHLVVATQHLPLLQALLQKPGLQLDAKDAAGRSALAIVIRTDNVQAALALHQAGASVDLVDKDHCASSAIFATALHQAAASNDGTSLSQLLALGVNCSSTNENGETAMFMAAAAGHLPIVTMLLQMTEEESGIDATNHNGESPLFAAAIGGHADVVQCLLRANANPRLVSKDGSTMLHAAALGGSMSILHQIVQCGVSVDACDAMGQTPLHVAAEKAHDSAVKYLLDVEASVFAKDTTGKTPLMLATHPLVINTLLQAEKSTKQKVPQLSELNHLITRICDSESMVGGLLDRVRPTPSMSSAASTDSVTWSPSSVSTHVVCQLCHASNSLLESHCEACVEPLASVASKLQVLLKRLAAAKKNGFEIDDGLVCVCCDAHHSMTATICDECADELPNDNEKLRILVLRIEQKTMAQAS</sequence>
<dbReference type="InterPro" id="IPR002110">
    <property type="entry name" value="Ankyrin_rpt"/>
</dbReference>
<keyword evidence="5" id="KW-1185">Reference proteome</keyword>
<evidence type="ECO:0000313" key="4">
    <source>
        <dbReference type="EMBL" id="EQC30458.1"/>
    </source>
</evidence>
<dbReference type="VEuPathDB" id="FungiDB:SDRG_11778"/>
<dbReference type="InParanoid" id="T0RDY1"/>
<dbReference type="SMART" id="SM00248">
    <property type="entry name" value="ANK"/>
    <property type="match status" value="16"/>
</dbReference>
<feature type="repeat" description="ANK" evidence="3">
    <location>
        <begin position="235"/>
        <end position="267"/>
    </location>
</feature>
<dbReference type="InterPro" id="IPR036770">
    <property type="entry name" value="Ankyrin_rpt-contain_sf"/>
</dbReference>
<feature type="repeat" description="ANK" evidence="3">
    <location>
        <begin position="202"/>
        <end position="234"/>
    </location>
</feature>
<protein>
    <submittedName>
        <fullName evidence="4">Uncharacterized protein</fullName>
    </submittedName>
</protein>
<feature type="repeat" description="ANK" evidence="3">
    <location>
        <begin position="494"/>
        <end position="526"/>
    </location>
</feature>
<dbReference type="PROSITE" id="PS50088">
    <property type="entry name" value="ANK_REPEAT"/>
    <property type="match status" value="10"/>
</dbReference>